<comment type="caution">
    <text evidence="1">The sequence shown here is derived from an EMBL/GenBank/DDBJ whole genome shotgun (WGS) entry which is preliminary data.</text>
</comment>
<dbReference type="Proteomes" id="UP000053413">
    <property type="component" value="Unassembled WGS sequence"/>
</dbReference>
<dbReference type="OrthoDB" id="3853744at2"/>
<dbReference type="RefSeq" id="WP_059149223.1">
    <property type="nucleotide sequence ID" value="NZ_LLZJ01000426.1"/>
</dbReference>
<evidence type="ECO:0000313" key="2">
    <source>
        <dbReference type="Proteomes" id="UP000053413"/>
    </source>
</evidence>
<dbReference type="AlphaFoldDB" id="A0A0X3VGN1"/>
<name>A0A0X3VGN1_STRVO</name>
<gene>
    <name evidence="1" type="ORF">ADL28_42870</name>
</gene>
<dbReference type="EMBL" id="LLZJ01000426">
    <property type="protein sequence ID" value="KUL43412.1"/>
    <property type="molecule type" value="Genomic_DNA"/>
</dbReference>
<proteinExistence type="predicted"/>
<sequence>MNANQIYRALVALGAEPLFDPEVRPEGPQEKDRLRLLGALPAKTVLKLTASTRSADEQMEDVAESVIGWMEEAGPDSDLSANVLSNRL</sequence>
<organism evidence="1 2">
    <name type="scientific">Streptomyces violaceusniger</name>
    <dbReference type="NCBI Taxonomy" id="68280"/>
    <lineage>
        <taxon>Bacteria</taxon>
        <taxon>Bacillati</taxon>
        <taxon>Actinomycetota</taxon>
        <taxon>Actinomycetes</taxon>
        <taxon>Kitasatosporales</taxon>
        <taxon>Streptomycetaceae</taxon>
        <taxon>Streptomyces</taxon>
        <taxon>Streptomyces violaceusniger group</taxon>
    </lineage>
</organism>
<protein>
    <submittedName>
        <fullName evidence="1">Uncharacterized protein</fullName>
    </submittedName>
</protein>
<evidence type="ECO:0000313" key="1">
    <source>
        <dbReference type="EMBL" id="KUL43412.1"/>
    </source>
</evidence>
<accession>A0A0X3VGN1</accession>
<reference evidence="2" key="1">
    <citation type="submission" date="2015-10" db="EMBL/GenBank/DDBJ databases">
        <authorList>
            <person name="Ju K.-S."/>
            <person name="Doroghazi J.R."/>
            <person name="Metcalf W.W."/>
        </authorList>
    </citation>
    <scope>NUCLEOTIDE SEQUENCE [LARGE SCALE GENOMIC DNA]</scope>
    <source>
        <strain evidence="2">NRRL F-8817</strain>
    </source>
</reference>